<dbReference type="GO" id="GO:0033712">
    <property type="term" value="F:1,5-anhydro-D-fructose reductase (1,5-anhydro-D-mannitol-forming) activity"/>
    <property type="evidence" value="ECO:0007669"/>
    <property type="project" value="UniProtKB-EC"/>
</dbReference>
<dbReference type="InterPro" id="IPR036291">
    <property type="entry name" value="NAD(P)-bd_dom_sf"/>
</dbReference>
<dbReference type="NCBIfam" id="TIGR01409">
    <property type="entry name" value="TAT_signal_seq"/>
    <property type="match status" value="1"/>
</dbReference>
<reference evidence="4 5" key="1">
    <citation type="submission" date="2019-02" db="EMBL/GenBank/DDBJ databases">
        <title>Deep-cultivation of Planctomycetes and their phenomic and genomic characterization uncovers novel biology.</title>
        <authorList>
            <person name="Wiegand S."/>
            <person name="Jogler M."/>
            <person name="Boedeker C."/>
            <person name="Pinto D."/>
            <person name="Vollmers J."/>
            <person name="Rivas-Marin E."/>
            <person name="Kohn T."/>
            <person name="Peeters S.H."/>
            <person name="Heuer A."/>
            <person name="Rast P."/>
            <person name="Oberbeckmann S."/>
            <person name="Bunk B."/>
            <person name="Jeske O."/>
            <person name="Meyerdierks A."/>
            <person name="Storesund J.E."/>
            <person name="Kallscheuer N."/>
            <person name="Luecker S."/>
            <person name="Lage O.M."/>
            <person name="Pohl T."/>
            <person name="Merkel B.J."/>
            <person name="Hornburger P."/>
            <person name="Mueller R.-W."/>
            <person name="Bruemmer F."/>
            <person name="Labrenz M."/>
            <person name="Spormann A.M."/>
            <person name="Op den Camp H."/>
            <person name="Overmann J."/>
            <person name="Amann R."/>
            <person name="Jetten M.S.M."/>
            <person name="Mascher T."/>
            <person name="Medema M.H."/>
            <person name="Devos D.P."/>
            <person name="Kaster A.-K."/>
            <person name="Ovreas L."/>
            <person name="Rohde M."/>
            <person name="Galperin M.Y."/>
            <person name="Jogler C."/>
        </authorList>
    </citation>
    <scope>NUCLEOTIDE SEQUENCE [LARGE SCALE GENOMIC DNA]</scope>
    <source>
        <strain evidence="4 5">Mal4</strain>
    </source>
</reference>
<evidence type="ECO:0000259" key="2">
    <source>
        <dbReference type="Pfam" id="PF01408"/>
    </source>
</evidence>
<dbReference type="Gene3D" id="3.30.360.10">
    <property type="entry name" value="Dihydrodipicolinate Reductase, domain 2"/>
    <property type="match status" value="1"/>
</dbReference>
<gene>
    <name evidence="4" type="primary">afr_8</name>
    <name evidence="4" type="ORF">Mal4_58680</name>
</gene>
<sequence precursor="true">MLTRRQFLQTSAATSAALVAAPAVVSGQNLNSKLQMAAIGCDAKGWSDTREMANHPQVQHVAFCDVDLSRTGKVRELNPEAPVYQDYRKMFEEMGDQIDAVTVSTADHTHAIITLDAMRRGKHVYCQKPLTHNIWESRQIRLQNRKSDVITRLGNQIHSHSYYRTAVKAIQDGAIGKVKRVQSWCAATGHGKSGFMDRPKNPVSPPSSLAWDLWVAVAPMRPYGVDRAYHPWGWRDWQDFGNGALGDFGCHILDPVFSALNITGAPLDAKADHTGMNDEVWPAQTTVDYTFPGTEYTTGSELKITWNDGGRLPGVGGSHVPPTTALPRSGSLFIGEKGSLVLPHVGEMRLYGDVPEEVETLESLNHYHGWVDGCLSGKQPSDGFEYGGALTEAVLLGNIAVRYRGETLKWDAESLTIPNKPEASKWVTREYREGWEIEPVA</sequence>
<dbReference type="RefSeq" id="WP_145372979.1">
    <property type="nucleotide sequence ID" value="NZ_CP036275.1"/>
</dbReference>
<dbReference type="InterPro" id="IPR019546">
    <property type="entry name" value="TAT_signal_bac_arc"/>
</dbReference>
<dbReference type="OrthoDB" id="255433at2"/>
<feature type="chain" id="PRO_5021977611" evidence="1">
    <location>
        <begin position="21"/>
        <end position="441"/>
    </location>
</feature>
<name>A0A517ZG98_9PLAN</name>
<dbReference type="KEGG" id="mri:Mal4_58680"/>
<dbReference type="InterPro" id="IPR006311">
    <property type="entry name" value="TAT_signal"/>
</dbReference>
<evidence type="ECO:0000313" key="5">
    <source>
        <dbReference type="Proteomes" id="UP000320496"/>
    </source>
</evidence>
<dbReference type="InterPro" id="IPR050463">
    <property type="entry name" value="Gfo/Idh/MocA_oxidrdct_glycsds"/>
</dbReference>
<evidence type="ECO:0000259" key="3">
    <source>
        <dbReference type="Pfam" id="PF19051"/>
    </source>
</evidence>
<dbReference type="PANTHER" id="PTHR43818">
    <property type="entry name" value="BCDNA.GH03377"/>
    <property type="match status" value="1"/>
</dbReference>
<dbReference type="Pfam" id="PF01408">
    <property type="entry name" value="GFO_IDH_MocA"/>
    <property type="match status" value="1"/>
</dbReference>
<keyword evidence="5" id="KW-1185">Reference proteome</keyword>
<dbReference type="Gene3D" id="3.40.50.720">
    <property type="entry name" value="NAD(P)-binding Rossmann-like Domain"/>
    <property type="match status" value="1"/>
</dbReference>
<protein>
    <submittedName>
        <fullName evidence="4">1,5-anhydro-D-fructose reductase</fullName>
        <ecNumber evidence="4">1.1.1.292</ecNumber>
    </submittedName>
</protein>
<keyword evidence="4" id="KW-0560">Oxidoreductase</keyword>
<dbReference type="InterPro" id="IPR000683">
    <property type="entry name" value="Gfo/Idh/MocA-like_OxRdtase_N"/>
</dbReference>
<evidence type="ECO:0000256" key="1">
    <source>
        <dbReference type="SAM" id="SignalP"/>
    </source>
</evidence>
<dbReference type="SUPFAM" id="SSF51735">
    <property type="entry name" value="NAD(P)-binding Rossmann-fold domains"/>
    <property type="match status" value="1"/>
</dbReference>
<dbReference type="InterPro" id="IPR043906">
    <property type="entry name" value="Gfo/Idh/MocA_OxRdtase_bact_C"/>
</dbReference>
<accession>A0A517ZG98</accession>
<dbReference type="Pfam" id="PF19051">
    <property type="entry name" value="GFO_IDH_MocA_C2"/>
    <property type="match status" value="1"/>
</dbReference>
<feature type="domain" description="Gfo/Idh/MocA-like oxidoreductase bacterial type C-terminal" evidence="3">
    <location>
        <begin position="201"/>
        <end position="262"/>
    </location>
</feature>
<dbReference type="SUPFAM" id="SSF55347">
    <property type="entry name" value="Glyceraldehyde-3-phosphate dehydrogenase-like, C-terminal domain"/>
    <property type="match status" value="1"/>
</dbReference>
<dbReference type="EMBL" id="CP036275">
    <property type="protein sequence ID" value="QDU41500.1"/>
    <property type="molecule type" value="Genomic_DNA"/>
</dbReference>
<dbReference type="EC" id="1.1.1.292" evidence="4"/>
<dbReference type="PROSITE" id="PS51318">
    <property type="entry name" value="TAT"/>
    <property type="match status" value="1"/>
</dbReference>
<keyword evidence="1" id="KW-0732">Signal</keyword>
<dbReference type="GO" id="GO:0000166">
    <property type="term" value="F:nucleotide binding"/>
    <property type="evidence" value="ECO:0007669"/>
    <property type="project" value="InterPro"/>
</dbReference>
<dbReference type="Proteomes" id="UP000320496">
    <property type="component" value="Chromosome"/>
</dbReference>
<feature type="signal peptide" evidence="1">
    <location>
        <begin position="1"/>
        <end position="20"/>
    </location>
</feature>
<dbReference type="AlphaFoldDB" id="A0A517ZG98"/>
<organism evidence="4 5">
    <name type="scientific">Maioricimonas rarisocia</name>
    <dbReference type="NCBI Taxonomy" id="2528026"/>
    <lineage>
        <taxon>Bacteria</taxon>
        <taxon>Pseudomonadati</taxon>
        <taxon>Planctomycetota</taxon>
        <taxon>Planctomycetia</taxon>
        <taxon>Planctomycetales</taxon>
        <taxon>Planctomycetaceae</taxon>
        <taxon>Maioricimonas</taxon>
    </lineage>
</organism>
<proteinExistence type="predicted"/>
<feature type="domain" description="Gfo/Idh/MocA-like oxidoreductase N-terminal" evidence="2">
    <location>
        <begin position="37"/>
        <end position="141"/>
    </location>
</feature>
<dbReference type="PANTHER" id="PTHR43818:SF10">
    <property type="entry name" value="NADH-DEPENDENT DEHYDROGENASE-RELATED"/>
    <property type="match status" value="1"/>
</dbReference>
<evidence type="ECO:0000313" key="4">
    <source>
        <dbReference type="EMBL" id="QDU41500.1"/>
    </source>
</evidence>